<dbReference type="Proteomes" id="UP000223968">
    <property type="component" value="Unassembled WGS sequence"/>
</dbReference>
<feature type="domain" description="Proline dehydrogenase" evidence="7">
    <location>
        <begin position="161"/>
        <end position="503"/>
    </location>
</feature>
<dbReference type="GO" id="GO:0071949">
    <property type="term" value="F:FAD binding"/>
    <property type="evidence" value="ECO:0007669"/>
    <property type="project" value="TreeGrafter"/>
</dbReference>
<dbReference type="GO" id="GO:0005739">
    <property type="term" value="C:mitochondrion"/>
    <property type="evidence" value="ECO:0007669"/>
    <property type="project" value="TreeGrafter"/>
</dbReference>
<dbReference type="EMBL" id="PDNB01000236">
    <property type="protein sequence ID" value="PGG97929.1"/>
    <property type="molecule type" value="Genomic_DNA"/>
</dbReference>
<dbReference type="PANTHER" id="PTHR13914:SF30">
    <property type="entry name" value="PROLINE DEHYDROGENASE"/>
    <property type="match status" value="1"/>
</dbReference>
<comment type="function">
    <text evidence="5">Converts proline to delta-1-pyrroline-5-carboxylate.</text>
</comment>
<evidence type="ECO:0000313" key="9">
    <source>
        <dbReference type="Proteomes" id="UP000223968"/>
    </source>
</evidence>
<evidence type="ECO:0000256" key="2">
    <source>
        <dbReference type="ARBA" id="ARBA00012695"/>
    </source>
</evidence>
<protein>
    <recommendedName>
        <fullName evidence="2 5">Proline dehydrogenase</fullName>
        <ecNumber evidence="2 5">1.5.5.2</ecNumber>
    </recommendedName>
</protein>
<keyword evidence="4 5" id="KW-0642">Proline metabolism</keyword>
<evidence type="ECO:0000256" key="1">
    <source>
        <dbReference type="ARBA" id="ARBA00005869"/>
    </source>
</evidence>
<proteinExistence type="inferred from homology"/>
<dbReference type="EC" id="1.5.5.2" evidence="2 5"/>
<evidence type="ECO:0000259" key="7">
    <source>
        <dbReference type="Pfam" id="PF01619"/>
    </source>
</evidence>
<keyword evidence="9" id="KW-1185">Reference proteome</keyword>
<evidence type="ECO:0000256" key="5">
    <source>
        <dbReference type="RuleBase" id="RU364054"/>
    </source>
</evidence>
<sequence length="521" mass="57680">MRRQLGFPLSTSYLLHPRCQTAVRLSSQRNRQTVRYSHNGPAQPSDSTLVSTGRTSAPSSPGSTRPYATFKVAMPLAEAPEPQKPPSLSILPLTTVLRSLFVTTVSSSPILFGPSLAFLSVLANSESPLLSPDQNPVLKFFLGQTLYAQFCAGETPEEVKGNVSELKKLGFSGVILGYAREYVMDDKEINSLSQGDPAKDEDTAKTAVDIASWKKGTLATVDLADDGDFVALKFTGAGKGTVQRLLHRLSPSPALQEAMVEICERSKARNVRLLIDAEQQAVQPAIDDWALEFQRRYNKGLGQRAVVYGTYQGYLRSTPATLSRHIAISDAEGFVLGVKLVRGAYLGTESRHIVWDTKQDTDKTYDAIAESLIRRQYGEVLQPHRSSADSDYHRPFPKVDLVLASHNRVSVERARKIQEDEQLRNTGARQINMAYGQLQGMADNISCELVQMGKLARDQQAEGVLVEMEPPKAYKYLVWGTVGECTRYLLRRAQENRDAASRTEDTRKAMAQELRRRLMGG</sequence>
<dbReference type="PANTHER" id="PTHR13914">
    <property type="entry name" value="PROLINE OXIDASE"/>
    <property type="match status" value="1"/>
</dbReference>
<keyword evidence="3 5" id="KW-0560">Oxidoreductase</keyword>
<evidence type="ECO:0000313" key="8">
    <source>
        <dbReference type="EMBL" id="PGG97929.1"/>
    </source>
</evidence>
<organism evidence="8 9">
    <name type="scientific">Helicocarpus griseus UAMH5409</name>
    <dbReference type="NCBI Taxonomy" id="1447875"/>
    <lineage>
        <taxon>Eukaryota</taxon>
        <taxon>Fungi</taxon>
        <taxon>Dikarya</taxon>
        <taxon>Ascomycota</taxon>
        <taxon>Pezizomycotina</taxon>
        <taxon>Eurotiomycetes</taxon>
        <taxon>Eurotiomycetidae</taxon>
        <taxon>Onygenales</taxon>
        <taxon>Ajellomycetaceae</taxon>
        <taxon>Helicocarpus</taxon>
    </lineage>
</organism>
<dbReference type="InterPro" id="IPR029041">
    <property type="entry name" value="FAD-linked_oxidoreductase-like"/>
</dbReference>
<dbReference type="InterPro" id="IPR015659">
    <property type="entry name" value="Proline_oxidase"/>
</dbReference>
<comment type="similarity">
    <text evidence="1 5">Belongs to the proline oxidase family.</text>
</comment>
<gene>
    <name evidence="8" type="ORF">AJ79_09042</name>
</gene>
<name>A0A2B7WN00_9EURO</name>
<reference evidence="8 9" key="1">
    <citation type="submission" date="2017-10" db="EMBL/GenBank/DDBJ databases">
        <title>Comparative genomics in systemic dimorphic fungi from Ajellomycetaceae.</title>
        <authorList>
            <person name="Munoz J.F."/>
            <person name="Mcewen J.G."/>
            <person name="Clay O.K."/>
            <person name="Cuomo C.A."/>
        </authorList>
    </citation>
    <scope>NUCLEOTIDE SEQUENCE [LARGE SCALE GENOMIC DNA]</scope>
    <source>
        <strain evidence="8 9">UAMH5409</strain>
    </source>
</reference>
<dbReference type="AlphaFoldDB" id="A0A2B7WN00"/>
<keyword evidence="5" id="KW-0285">Flavoprotein</keyword>
<dbReference type="OrthoDB" id="5464at2759"/>
<dbReference type="SUPFAM" id="SSF51730">
    <property type="entry name" value="FAD-linked oxidoreductase"/>
    <property type="match status" value="1"/>
</dbReference>
<accession>A0A2B7WN00</accession>
<feature type="region of interest" description="Disordered" evidence="6">
    <location>
        <begin position="24"/>
        <end position="66"/>
    </location>
</feature>
<keyword evidence="5" id="KW-0274">FAD</keyword>
<dbReference type="Pfam" id="PF01619">
    <property type="entry name" value="Pro_dh"/>
    <property type="match status" value="1"/>
</dbReference>
<evidence type="ECO:0000256" key="6">
    <source>
        <dbReference type="SAM" id="MobiDB-lite"/>
    </source>
</evidence>
<dbReference type="STRING" id="1447875.A0A2B7WN00"/>
<dbReference type="GO" id="GO:0010133">
    <property type="term" value="P:L-proline catabolic process to L-glutamate"/>
    <property type="evidence" value="ECO:0007669"/>
    <property type="project" value="TreeGrafter"/>
</dbReference>
<feature type="compositionally biased region" description="Polar residues" evidence="6">
    <location>
        <begin position="24"/>
        <end position="63"/>
    </location>
</feature>
<dbReference type="InterPro" id="IPR002872">
    <property type="entry name" value="Proline_DH_dom"/>
</dbReference>
<comment type="caution">
    <text evidence="8">The sequence shown here is derived from an EMBL/GenBank/DDBJ whole genome shotgun (WGS) entry which is preliminary data.</text>
</comment>
<evidence type="ECO:0000256" key="3">
    <source>
        <dbReference type="ARBA" id="ARBA00023002"/>
    </source>
</evidence>
<dbReference type="Gene3D" id="3.20.20.220">
    <property type="match status" value="1"/>
</dbReference>
<comment type="catalytic activity">
    <reaction evidence="5">
        <text>L-proline + a quinone = (S)-1-pyrroline-5-carboxylate + a quinol + H(+)</text>
        <dbReference type="Rhea" id="RHEA:23784"/>
        <dbReference type="ChEBI" id="CHEBI:15378"/>
        <dbReference type="ChEBI" id="CHEBI:17388"/>
        <dbReference type="ChEBI" id="CHEBI:24646"/>
        <dbReference type="ChEBI" id="CHEBI:60039"/>
        <dbReference type="ChEBI" id="CHEBI:132124"/>
        <dbReference type="EC" id="1.5.5.2"/>
    </reaction>
</comment>
<evidence type="ECO:0000256" key="4">
    <source>
        <dbReference type="ARBA" id="ARBA00023062"/>
    </source>
</evidence>
<comment type="cofactor">
    <cofactor evidence="5">
        <name>FAD</name>
        <dbReference type="ChEBI" id="CHEBI:57692"/>
    </cofactor>
</comment>
<dbReference type="GO" id="GO:0004657">
    <property type="term" value="F:proline dehydrogenase activity"/>
    <property type="evidence" value="ECO:0007669"/>
    <property type="project" value="UniProtKB-EC"/>
</dbReference>